<keyword evidence="3" id="KW-1185">Reference proteome</keyword>
<proteinExistence type="predicted"/>
<organism evidence="2 3">
    <name type="scientific">Blepharisma stoltei</name>
    <dbReference type="NCBI Taxonomy" id="1481888"/>
    <lineage>
        <taxon>Eukaryota</taxon>
        <taxon>Sar</taxon>
        <taxon>Alveolata</taxon>
        <taxon>Ciliophora</taxon>
        <taxon>Postciliodesmatophora</taxon>
        <taxon>Heterotrichea</taxon>
        <taxon>Heterotrichida</taxon>
        <taxon>Blepharismidae</taxon>
        <taxon>Blepharisma</taxon>
    </lineage>
</organism>
<reference evidence="2" key="1">
    <citation type="submission" date="2021-09" db="EMBL/GenBank/DDBJ databases">
        <authorList>
            <consortium name="AG Swart"/>
            <person name="Singh M."/>
            <person name="Singh A."/>
            <person name="Seah K."/>
            <person name="Emmerich C."/>
        </authorList>
    </citation>
    <scope>NUCLEOTIDE SEQUENCE</scope>
    <source>
        <strain evidence="2">ATCC30299</strain>
    </source>
</reference>
<evidence type="ECO:0000256" key="1">
    <source>
        <dbReference type="SAM" id="Phobius"/>
    </source>
</evidence>
<keyword evidence="1" id="KW-1133">Transmembrane helix</keyword>
<protein>
    <submittedName>
        <fullName evidence="2">Uncharacterized protein</fullName>
    </submittedName>
</protein>
<dbReference type="InterPro" id="IPR006461">
    <property type="entry name" value="PLAC_motif_containing"/>
</dbReference>
<keyword evidence="1" id="KW-0472">Membrane</keyword>
<feature type="transmembrane region" description="Helical" evidence="1">
    <location>
        <begin position="46"/>
        <end position="64"/>
    </location>
</feature>
<name>A0AAU9KCG6_9CILI</name>
<comment type="caution">
    <text evidence="2">The sequence shown here is derived from an EMBL/GenBank/DDBJ whole genome shotgun (WGS) entry which is preliminary data.</text>
</comment>
<evidence type="ECO:0000313" key="3">
    <source>
        <dbReference type="Proteomes" id="UP001162131"/>
    </source>
</evidence>
<dbReference type="Proteomes" id="UP001162131">
    <property type="component" value="Unassembled WGS sequence"/>
</dbReference>
<evidence type="ECO:0000313" key="2">
    <source>
        <dbReference type="EMBL" id="CAG9334964.1"/>
    </source>
</evidence>
<sequence length="118" mass="13517">MEEWKYELCDCGRNPFMFVWSLCVPCGYHCMQTCSAKHAEPLNKTVALRAFLCVSFFGCLGGSINRHLLRKSMKIKDNAVYDFVHLIIPCCAATQEWMQVMKTMKGNEETLITQLKAI</sequence>
<gene>
    <name evidence="2" type="ORF">BSTOLATCC_MIC62545</name>
</gene>
<dbReference type="EMBL" id="CAJZBQ010000060">
    <property type="protein sequence ID" value="CAG9334964.1"/>
    <property type="molecule type" value="Genomic_DNA"/>
</dbReference>
<dbReference type="AlphaFoldDB" id="A0AAU9KCG6"/>
<keyword evidence="1" id="KW-0812">Transmembrane</keyword>
<accession>A0AAU9KCG6</accession>
<dbReference type="NCBIfam" id="TIGR01571">
    <property type="entry name" value="A_thal_Cys_rich"/>
    <property type="match status" value="1"/>
</dbReference>